<comment type="caution">
    <text evidence="5">The sequence shown here is derived from an EMBL/GenBank/DDBJ whole genome shotgun (WGS) entry which is preliminary data.</text>
</comment>
<reference evidence="5 6" key="1">
    <citation type="journal article" date="2023" name="Plant Biotechnol. J.">
        <title>Chromosome-level wild Hevea brasiliensis genome provides new tools for genomic-assisted breeding and valuable loci to elevate rubber yield.</title>
        <authorList>
            <person name="Cheng H."/>
            <person name="Song X."/>
            <person name="Hu Y."/>
            <person name="Wu T."/>
            <person name="Yang Q."/>
            <person name="An Z."/>
            <person name="Feng S."/>
            <person name="Deng Z."/>
            <person name="Wu W."/>
            <person name="Zeng X."/>
            <person name="Tu M."/>
            <person name="Wang X."/>
            <person name="Huang H."/>
        </authorList>
    </citation>
    <scope>NUCLEOTIDE SEQUENCE [LARGE SCALE GENOMIC DNA]</scope>
    <source>
        <strain evidence="5">MT/VB/25A 57/8</strain>
    </source>
</reference>
<feature type="non-terminal residue" evidence="5">
    <location>
        <position position="1"/>
    </location>
</feature>
<keyword evidence="2" id="KW-0158">Chromosome</keyword>
<sequence>YGQAVPPVASLIPSKRTRTLRCFLSDQDQGKNQEFQEAVPRGIRKSHFEILHKKTVLKCSDMEDSVHKVTNSSHYDVGSSGNKGESKDMIEVLKVSKSSNMQSMDAVVQKKYPIYLKDIARGEENIQIPLVNEYESLELPNFLYIKSNMVHKDAHVDFSLARISDGNFCAECYGDCLSSDLPCACAAETLGEFAYTKEGLLKENFLDECIAMNLEPKTKHFYYCEVCPLQNDLHQKLKKTKRCKGHLTRKFIKECWSKCGCSRKCKNRVVQQGIQVPLQVYGTPEGKGWGIRSVNALKKGTFVCEYVGEIVTNQELYERNKERAAKQEKHTYPVLLDADWGSERILKDEEALCLDATEFGNAGRFINHSFTKKSRSMIYMTHDIHLCFTEYGHAYS</sequence>
<feature type="domain" description="Pre-SET" evidence="4">
    <location>
        <begin position="165"/>
        <end position="273"/>
    </location>
</feature>
<dbReference type="PROSITE" id="PS50867">
    <property type="entry name" value="PRE_SET"/>
    <property type="match status" value="1"/>
</dbReference>
<protein>
    <recommendedName>
        <fullName evidence="7">SET domain-containing protein</fullName>
    </recommendedName>
</protein>
<dbReference type="SMART" id="SM00468">
    <property type="entry name" value="PreSET"/>
    <property type="match status" value="1"/>
</dbReference>
<dbReference type="PANTHER" id="PTHR46450">
    <property type="entry name" value="INACTIVE HISTONE-LYSINE N-METHYLTRANSFERASE SUVR1-RELATED"/>
    <property type="match status" value="1"/>
</dbReference>
<dbReference type="InterPro" id="IPR001214">
    <property type="entry name" value="SET_dom"/>
</dbReference>
<evidence type="ECO:0000259" key="3">
    <source>
        <dbReference type="PROSITE" id="PS50280"/>
    </source>
</evidence>
<dbReference type="Gene3D" id="2.170.270.10">
    <property type="entry name" value="SET domain"/>
    <property type="match status" value="1"/>
</dbReference>
<evidence type="ECO:0000259" key="4">
    <source>
        <dbReference type="PROSITE" id="PS50867"/>
    </source>
</evidence>
<evidence type="ECO:0008006" key="7">
    <source>
        <dbReference type="Google" id="ProtNLM"/>
    </source>
</evidence>
<dbReference type="Proteomes" id="UP001174677">
    <property type="component" value="Unassembled WGS sequence"/>
</dbReference>
<feature type="domain" description="SET" evidence="3">
    <location>
        <begin position="276"/>
        <end position="396"/>
    </location>
</feature>
<evidence type="ECO:0000256" key="1">
    <source>
        <dbReference type="ARBA" id="ARBA00004286"/>
    </source>
</evidence>
<dbReference type="EMBL" id="JARPOI010000480">
    <property type="protein sequence ID" value="KAJ9128618.1"/>
    <property type="molecule type" value="Genomic_DNA"/>
</dbReference>
<organism evidence="5 6">
    <name type="scientific">Hevea brasiliensis</name>
    <name type="common">Para rubber tree</name>
    <name type="synonym">Siphonia brasiliensis</name>
    <dbReference type="NCBI Taxonomy" id="3981"/>
    <lineage>
        <taxon>Eukaryota</taxon>
        <taxon>Viridiplantae</taxon>
        <taxon>Streptophyta</taxon>
        <taxon>Embryophyta</taxon>
        <taxon>Tracheophyta</taxon>
        <taxon>Spermatophyta</taxon>
        <taxon>Magnoliopsida</taxon>
        <taxon>eudicotyledons</taxon>
        <taxon>Gunneridae</taxon>
        <taxon>Pentapetalae</taxon>
        <taxon>rosids</taxon>
        <taxon>fabids</taxon>
        <taxon>Malpighiales</taxon>
        <taxon>Euphorbiaceae</taxon>
        <taxon>Crotonoideae</taxon>
        <taxon>Micrandreae</taxon>
        <taxon>Hevea</taxon>
    </lineage>
</organism>
<keyword evidence="6" id="KW-1185">Reference proteome</keyword>
<dbReference type="SUPFAM" id="SSF82199">
    <property type="entry name" value="SET domain"/>
    <property type="match status" value="1"/>
</dbReference>
<evidence type="ECO:0000313" key="5">
    <source>
        <dbReference type="EMBL" id="KAJ9128618.1"/>
    </source>
</evidence>
<proteinExistence type="predicted"/>
<dbReference type="SMART" id="SM00317">
    <property type="entry name" value="SET"/>
    <property type="match status" value="1"/>
</dbReference>
<dbReference type="PANTHER" id="PTHR46450:SF20">
    <property type="entry name" value="DOMAIN PROTEIN, PUTATIVE-RELATED"/>
    <property type="match status" value="1"/>
</dbReference>
<name>A0ABQ9K9H1_HEVBR</name>
<comment type="subcellular location">
    <subcellularLocation>
        <location evidence="1">Chromosome</location>
    </subcellularLocation>
</comment>
<dbReference type="Pfam" id="PF05033">
    <property type="entry name" value="Pre-SET"/>
    <property type="match status" value="1"/>
</dbReference>
<dbReference type="Pfam" id="PF00856">
    <property type="entry name" value="SET"/>
    <property type="match status" value="1"/>
</dbReference>
<evidence type="ECO:0000313" key="6">
    <source>
        <dbReference type="Proteomes" id="UP001174677"/>
    </source>
</evidence>
<dbReference type="InterPro" id="IPR007728">
    <property type="entry name" value="Pre-SET_dom"/>
</dbReference>
<dbReference type="PROSITE" id="PS50280">
    <property type="entry name" value="SET"/>
    <property type="match status" value="1"/>
</dbReference>
<gene>
    <name evidence="5" type="ORF">P3X46_034689</name>
</gene>
<accession>A0ABQ9K9H1</accession>
<evidence type="ECO:0000256" key="2">
    <source>
        <dbReference type="ARBA" id="ARBA00022454"/>
    </source>
</evidence>
<dbReference type="InterPro" id="IPR046341">
    <property type="entry name" value="SET_dom_sf"/>
</dbReference>